<dbReference type="EMBL" id="LS483254">
    <property type="protein sequence ID" value="SQD92230.1"/>
    <property type="molecule type" value="Genomic_DNA"/>
</dbReference>
<evidence type="ECO:0000313" key="5">
    <source>
        <dbReference type="Proteomes" id="UP000249818"/>
    </source>
</evidence>
<keyword evidence="3" id="KW-0812">Transmembrane</keyword>
<dbReference type="InterPro" id="IPR051201">
    <property type="entry name" value="Chloro_Bact_Ser_Proteases"/>
</dbReference>
<dbReference type="GO" id="GO:0004252">
    <property type="term" value="F:serine-type endopeptidase activity"/>
    <property type="evidence" value="ECO:0007669"/>
    <property type="project" value="InterPro"/>
</dbReference>
<evidence type="ECO:0000256" key="1">
    <source>
        <dbReference type="ARBA" id="ARBA00022670"/>
    </source>
</evidence>
<dbReference type="Pfam" id="PF13365">
    <property type="entry name" value="Trypsin_2"/>
    <property type="match status" value="1"/>
</dbReference>
<dbReference type="OrthoDB" id="9758917at2"/>
<dbReference type="GO" id="GO:0006508">
    <property type="term" value="P:proteolysis"/>
    <property type="evidence" value="ECO:0007669"/>
    <property type="project" value="UniProtKB-KW"/>
</dbReference>
<dbReference type="AlphaFoldDB" id="A0A2X3L0E4"/>
<proteinExistence type="predicted"/>
<keyword evidence="3" id="KW-1133">Transmembrane helix</keyword>
<evidence type="ECO:0008006" key="6">
    <source>
        <dbReference type="Google" id="ProtNLM"/>
    </source>
</evidence>
<dbReference type="PRINTS" id="PR00834">
    <property type="entry name" value="PROTEASES2C"/>
</dbReference>
<evidence type="ECO:0000256" key="2">
    <source>
        <dbReference type="ARBA" id="ARBA00022801"/>
    </source>
</evidence>
<dbReference type="KEGG" id="bana:BARAN1_0205"/>
<dbReference type="RefSeq" id="WP_157959347.1">
    <property type="nucleotide sequence ID" value="NZ_LS483254.1"/>
</dbReference>
<sequence>MTDELPLEPEGEPQPLPPRRWWVPFLSLLLAGALLATFIPGLLPRERTGSGTGFGIAAGGYVLTAAHVVRGASEIAVYWEGQRHRATAIALSPDHDLALLVMDNAPPLPVASLALDRPKVGDAVVAVGHPTGAAQPLPLPTHVVGVGWWAVGPETTVLRDLIATQDPFRPGYSGAPLVNEAGQVVGIVTGSAAAEGGPEVGFAVSIHRAVDWLAGRGMALPLASGGSSLPVREGEALDLIGPAVVRVEARLPPGSR</sequence>
<accession>A0A2X3L0E4</accession>
<dbReference type="InterPro" id="IPR001940">
    <property type="entry name" value="Peptidase_S1C"/>
</dbReference>
<keyword evidence="2" id="KW-0378">Hydrolase</keyword>
<keyword evidence="1" id="KW-0645">Protease</keyword>
<feature type="transmembrane region" description="Helical" evidence="3">
    <location>
        <begin position="20"/>
        <end position="43"/>
    </location>
</feature>
<dbReference type="InterPro" id="IPR009003">
    <property type="entry name" value="Peptidase_S1_PA"/>
</dbReference>
<dbReference type="Proteomes" id="UP000249818">
    <property type="component" value="Chromosome BARAN1"/>
</dbReference>
<protein>
    <recommendedName>
        <fullName evidence="6">Serine protease</fullName>
    </recommendedName>
</protein>
<keyword evidence="5" id="KW-1185">Reference proteome</keyword>
<dbReference type="PANTHER" id="PTHR43343:SF3">
    <property type="entry name" value="PROTEASE DO-LIKE 8, CHLOROPLASTIC"/>
    <property type="match status" value="1"/>
</dbReference>
<keyword evidence="3" id="KW-0472">Membrane</keyword>
<organism evidence="4 5">
    <name type="scientific">Candidatus Bipolaricaulis anaerobius</name>
    <dbReference type="NCBI Taxonomy" id="2026885"/>
    <lineage>
        <taxon>Bacteria</taxon>
        <taxon>Candidatus Bipolaricaulota</taxon>
        <taxon>Candidatus Bipolaricaulia</taxon>
        <taxon>Candidatus Bipolaricaulales</taxon>
        <taxon>Candidatus Bipolaricaulaceae</taxon>
        <taxon>Candidatus Bipolaricaulis</taxon>
    </lineage>
</organism>
<evidence type="ECO:0000313" key="4">
    <source>
        <dbReference type="EMBL" id="SQD92230.1"/>
    </source>
</evidence>
<evidence type="ECO:0000256" key="3">
    <source>
        <dbReference type="SAM" id="Phobius"/>
    </source>
</evidence>
<gene>
    <name evidence="4" type="ORF">BARAN1_0205</name>
</gene>
<reference evidence="5" key="1">
    <citation type="submission" date="2018-05" db="EMBL/GenBank/DDBJ databases">
        <authorList>
            <person name="Hao L."/>
        </authorList>
    </citation>
    <scope>NUCLEOTIDE SEQUENCE [LARGE SCALE GENOMIC DNA]</scope>
</reference>
<dbReference type="SUPFAM" id="SSF50494">
    <property type="entry name" value="Trypsin-like serine proteases"/>
    <property type="match status" value="1"/>
</dbReference>
<dbReference type="PANTHER" id="PTHR43343">
    <property type="entry name" value="PEPTIDASE S12"/>
    <property type="match status" value="1"/>
</dbReference>
<name>A0A2X3L0E4_9BACT</name>
<dbReference type="Gene3D" id="2.40.10.120">
    <property type="match status" value="1"/>
</dbReference>